<keyword evidence="2" id="KW-1185">Reference proteome</keyword>
<dbReference type="EMBL" id="RIAR02000001">
    <property type="protein sequence ID" value="NSL86406.1"/>
    <property type="molecule type" value="Genomic_DNA"/>
</dbReference>
<dbReference type="InterPro" id="IPR038765">
    <property type="entry name" value="Papain-like_cys_pep_sf"/>
</dbReference>
<evidence type="ECO:0000313" key="1">
    <source>
        <dbReference type="EMBL" id="NSL86406.1"/>
    </source>
</evidence>
<comment type="caution">
    <text evidence="1">The sequence shown here is derived from an EMBL/GenBank/DDBJ whole genome shotgun (WGS) entry which is preliminary data.</text>
</comment>
<proteinExistence type="predicted"/>
<sequence length="214" mass="24217">MSSGKRRWVKTGLLLAGMLTGSHLQAQPVAGLRESLHEGDIIFQESVSDFSTAIQLATHSRYSHCGLLFKKEGQWYVYEAIEPVGAAPLQEWIARGRKQHYVVKRLKGADSLLTPPVLEKLLSAGKQYAGRHYDFYFGWSDERIYCSELVWKMYKEATGLELGALQQFRDFDLTHPAVKKQMKSIYGNHIPLEEKIISPVSMFNSPLLVKVSSN</sequence>
<dbReference type="AlphaFoldDB" id="A0A3S1CYU6"/>
<dbReference type="OrthoDB" id="195541at2"/>
<gene>
    <name evidence="1" type="ORF">ECE50_006175</name>
</gene>
<dbReference type="InterPro" id="IPR024453">
    <property type="entry name" value="Peptidase_C92"/>
</dbReference>
<dbReference type="Proteomes" id="UP000281028">
    <property type="component" value="Unassembled WGS sequence"/>
</dbReference>
<organism evidence="1 2">
    <name type="scientific">Chitinophaga solisilvae</name>
    <dbReference type="NCBI Taxonomy" id="1233460"/>
    <lineage>
        <taxon>Bacteria</taxon>
        <taxon>Pseudomonadati</taxon>
        <taxon>Bacteroidota</taxon>
        <taxon>Chitinophagia</taxon>
        <taxon>Chitinophagales</taxon>
        <taxon>Chitinophagaceae</taxon>
        <taxon>Chitinophaga</taxon>
    </lineage>
</organism>
<accession>A0A3S1CYU6</accession>
<evidence type="ECO:0000313" key="2">
    <source>
        <dbReference type="Proteomes" id="UP000281028"/>
    </source>
</evidence>
<reference evidence="1" key="1">
    <citation type="submission" date="2020-05" db="EMBL/GenBank/DDBJ databases">
        <title>Chitinophaga laudate sp. nov., isolated from a tropical peat swamp.</title>
        <authorList>
            <person name="Goh C.B.S."/>
            <person name="Lee M.S."/>
            <person name="Parimannan S."/>
            <person name="Pasbakhsh P."/>
            <person name="Yule C.M."/>
            <person name="Rajandas H."/>
            <person name="Loke S."/>
            <person name="Croft L."/>
            <person name="Tan J.B.L."/>
        </authorList>
    </citation>
    <scope>NUCLEOTIDE SEQUENCE</scope>
    <source>
        <strain evidence="1">Mgbs1</strain>
    </source>
</reference>
<protein>
    <submittedName>
        <fullName evidence="1">YiiX family permuted papain-like enzyme</fullName>
    </submittedName>
</protein>
<dbReference type="SUPFAM" id="SSF54001">
    <property type="entry name" value="Cysteine proteinases"/>
    <property type="match status" value="1"/>
</dbReference>
<dbReference type="Gene3D" id="3.90.1720.10">
    <property type="entry name" value="endopeptidase domain like (from Nostoc punctiforme)"/>
    <property type="match status" value="1"/>
</dbReference>
<dbReference type="NCBIfam" id="NF007458">
    <property type="entry name" value="PRK10030.1"/>
    <property type="match status" value="1"/>
</dbReference>
<name>A0A3S1CYU6_9BACT</name>
<dbReference type="Pfam" id="PF05708">
    <property type="entry name" value="Peptidase_C92"/>
    <property type="match status" value="1"/>
</dbReference>